<proteinExistence type="predicted"/>
<accession>Q0V6C8</accession>
<keyword evidence="1" id="KW-0732">Signal</keyword>
<dbReference type="Proteomes" id="UP000001055">
    <property type="component" value="Unassembled WGS sequence"/>
</dbReference>
<gene>
    <name evidence="2" type="ORF">SNOG_00436</name>
</gene>
<evidence type="ECO:0000313" key="2">
    <source>
        <dbReference type="EMBL" id="EAT91931.1"/>
    </source>
</evidence>
<dbReference type="GeneID" id="5968083"/>
<name>Q0V6C8_PHANO</name>
<sequence>MTHSRLMMVTRLRLQCWTLMTGAKAVVKMQRHCEVIYVKVLEVYRYSPCHPSTIITRDFLRSQCDSGPWEAEISDRLCARTFNVDGVLQNASDCAGWPSAQKLVTVSVASIVKFTIIRVADLQPQADVGGVCYSVMAEPDSNVQRARTWGFLS</sequence>
<dbReference type="InParanoid" id="Q0V6C8"/>
<dbReference type="EMBL" id="CH445325">
    <property type="protein sequence ID" value="EAT91931.1"/>
    <property type="molecule type" value="Genomic_DNA"/>
</dbReference>
<evidence type="ECO:0000313" key="3">
    <source>
        <dbReference type="Proteomes" id="UP000001055"/>
    </source>
</evidence>
<dbReference type="RefSeq" id="XP_001791123.1">
    <property type="nucleotide sequence ID" value="XM_001791071.1"/>
</dbReference>
<feature type="signal peptide" evidence="1">
    <location>
        <begin position="1"/>
        <end position="25"/>
    </location>
</feature>
<feature type="chain" id="PRO_5004178490" evidence="1">
    <location>
        <begin position="26"/>
        <end position="153"/>
    </location>
</feature>
<dbReference type="AlphaFoldDB" id="Q0V6C8"/>
<dbReference type="KEGG" id="pno:SNOG_00436"/>
<reference evidence="3" key="1">
    <citation type="journal article" date="2007" name="Plant Cell">
        <title>Dothideomycete-plant interactions illuminated by genome sequencing and EST analysis of the wheat pathogen Stagonospora nodorum.</title>
        <authorList>
            <person name="Hane J.K."/>
            <person name="Lowe R.G."/>
            <person name="Solomon P.S."/>
            <person name="Tan K.C."/>
            <person name="Schoch C.L."/>
            <person name="Spatafora J.W."/>
            <person name="Crous P.W."/>
            <person name="Kodira C."/>
            <person name="Birren B.W."/>
            <person name="Galagan J.E."/>
            <person name="Torriani S.F."/>
            <person name="McDonald B.A."/>
            <person name="Oliver R.P."/>
        </authorList>
    </citation>
    <scope>NUCLEOTIDE SEQUENCE [LARGE SCALE GENOMIC DNA]</scope>
    <source>
        <strain evidence="3">SN15 / ATCC MYA-4574 / FGSC 10173</strain>
    </source>
</reference>
<organism evidence="2 3">
    <name type="scientific">Phaeosphaeria nodorum (strain SN15 / ATCC MYA-4574 / FGSC 10173)</name>
    <name type="common">Glume blotch fungus</name>
    <name type="synonym">Parastagonospora nodorum</name>
    <dbReference type="NCBI Taxonomy" id="321614"/>
    <lineage>
        <taxon>Eukaryota</taxon>
        <taxon>Fungi</taxon>
        <taxon>Dikarya</taxon>
        <taxon>Ascomycota</taxon>
        <taxon>Pezizomycotina</taxon>
        <taxon>Dothideomycetes</taxon>
        <taxon>Pleosporomycetidae</taxon>
        <taxon>Pleosporales</taxon>
        <taxon>Pleosporineae</taxon>
        <taxon>Phaeosphaeriaceae</taxon>
        <taxon>Parastagonospora</taxon>
    </lineage>
</organism>
<protein>
    <submittedName>
        <fullName evidence="2">Uncharacterized protein</fullName>
    </submittedName>
</protein>
<evidence type="ECO:0000256" key="1">
    <source>
        <dbReference type="SAM" id="SignalP"/>
    </source>
</evidence>